<evidence type="ECO:0000256" key="3">
    <source>
        <dbReference type="ARBA" id="ARBA00022692"/>
    </source>
</evidence>
<dbReference type="STRING" id="1763538.LPB68_00715"/>
<comment type="subcellular location">
    <subcellularLocation>
        <location evidence="1">Cell membrane</location>
        <topology evidence="1">Multi-pass membrane protein</topology>
    </subcellularLocation>
</comment>
<dbReference type="KEGG" id="pcx:LPB68_00715"/>
<name>A0A167FAU8_9BACL</name>
<evidence type="ECO:0000259" key="8">
    <source>
        <dbReference type="Pfam" id="PF02687"/>
    </source>
</evidence>
<feature type="domain" description="ABC3 transporter permease C-terminal" evidence="8">
    <location>
        <begin position="627"/>
        <end position="739"/>
    </location>
</feature>
<evidence type="ECO:0000256" key="2">
    <source>
        <dbReference type="ARBA" id="ARBA00022475"/>
    </source>
</evidence>
<reference evidence="9 10" key="1">
    <citation type="submission" date="2016-02" db="EMBL/GenBank/DDBJ databases">
        <title>Paenibacillus sp. LPB0068, isolated from Crassostrea gigas.</title>
        <authorList>
            <person name="Shin S.-K."/>
            <person name="Yi H."/>
        </authorList>
    </citation>
    <scope>NUCLEOTIDE SEQUENCE [LARGE SCALE GENOMIC DNA]</scope>
    <source>
        <strain evidence="9 10">LPB0068</strain>
    </source>
</reference>
<dbReference type="GO" id="GO:0022857">
    <property type="term" value="F:transmembrane transporter activity"/>
    <property type="evidence" value="ECO:0007669"/>
    <property type="project" value="TreeGrafter"/>
</dbReference>
<evidence type="ECO:0000313" key="9">
    <source>
        <dbReference type="EMBL" id="OAB76363.1"/>
    </source>
</evidence>
<dbReference type="RefSeq" id="WP_068655017.1">
    <property type="nucleotide sequence ID" value="NZ_CP017770.1"/>
</dbReference>
<proteinExistence type="inferred from homology"/>
<feature type="transmembrane region" description="Helical" evidence="7">
    <location>
        <begin position="711"/>
        <end position="738"/>
    </location>
</feature>
<feature type="transmembrane region" description="Helical" evidence="7">
    <location>
        <begin position="288"/>
        <end position="312"/>
    </location>
</feature>
<keyword evidence="5 7" id="KW-0472">Membrane</keyword>
<dbReference type="PANTHER" id="PTHR30572">
    <property type="entry name" value="MEMBRANE COMPONENT OF TRANSPORTER-RELATED"/>
    <property type="match status" value="1"/>
</dbReference>
<dbReference type="GO" id="GO:0005886">
    <property type="term" value="C:plasma membrane"/>
    <property type="evidence" value="ECO:0007669"/>
    <property type="project" value="UniProtKB-SubCell"/>
</dbReference>
<comment type="caution">
    <text evidence="9">The sequence shown here is derived from an EMBL/GenBank/DDBJ whole genome shotgun (WGS) entry which is preliminary data.</text>
</comment>
<feature type="transmembrane region" description="Helical" evidence="7">
    <location>
        <begin position="623"/>
        <end position="647"/>
    </location>
</feature>
<evidence type="ECO:0000256" key="5">
    <source>
        <dbReference type="ARBA" id="ARBA00023136"/>
    </source>
</evidence>
<keyword evidence="10" id="KW-1185">Reference proteome</keyword>
<keyword evidence="2" id="KW-1003">Cell membrane</keyword>
<feature type="transmembrane region" description="Helical" evidence="7">
    <location>
        <begin position="338"/>
        <end position="364"/>
    </location>
</feature>
<feature type="transmembrane region" description="Helical" evidence="7">
    <location>
        <begin position="667"/>
        <end position="691"/>
    </location>
</feature>
<organism evidence="9 10">
    <name type="scientific">Paenibacillus crassostreae</name>
    <dbReference type="NCBI Taxonomy" id="1763538"/>
    <lineage>
        <taxon>Bacteria</taxon>
        <taxon>Bacillati</taxon>
        <taxon>Bacillota</taxon>
        <taxon>Bacilli</taxon>
        <taxon>Bacillales</taxon>
        <taxon>Paenibacillaceae</taxon>
        <taxon>Paenibacillus</taxon>
    </lineage>
</organism>
<keyword evidence="4 7" id="KW-1133">Transmembrane helix</keyword>
<dbReference type="Pfam" id="PF02687">
    <property type="entry name" value="FtsX"/>
    <property type="match status" value="2"/>
</dbReference>
<dbReference type="EMBL" id="LSFN01000005">
    <property type="protein sequence ID" value="OAB76363.1"/>
    <property type="molecule type" value="Genomic_DNA"/>
</dbReference>
<feature type="transmembrane region" description="Helical" evidence="7">
    <location>
        <begin position="21"/>
        <end position="42"/>
    </location>
</feature>
<dbReference type="PANTHER" id="PTHR30572:SF4">
    <property type="entry name" value="ABC TRANSPORTER PERMEASE YTRF"/>
    <property type="match status" value="1"/>
</dbReference>
<evidence type="ECO:0000256" key="6">
    <source>
        <dbReference type="ARBA" id="ARBA00038076"/>
    </source>
</evidence>
<gene>
    <name evidence="9" type="ORF">PNBC_02820</name>
</gene>
<comment type="similarity">
    <text evidence="6">Belongs to the ABC-4 integral membrane protein family.</text>
</comment>
<feature type="transmembrane region" description="Helical" evidence="7">
    <location>
        <begin position="409"/>
        <end position="433"/>
    </location>
</feature>
<feature type="transmembrane region" description="Helical" evidence="7">
    <location>
        <begin position="242"/>
        <end position="267"/>
    </location>
</feature>
<feature type="domain" description="ABC3 transporter permease C-terminal" evidence="8">
    <location>
        <begin position="251"/>
        <end position="368"/>
    </location>
</feature>
<dbReference type="AlphaFoldDB" id="A0A167FAU8"/>
<dbReference type="OrthoDB" id="2934570at2"/>
<keyword evidence="3 7" id="KW-0812">Transmembrane</keyword>
<accession>A0A167FAU8</accession>
<sequence length="752" mass="85138">MLMKHCSRYLLNKNLFLFSSIQLMIIITSFLAFTLVTINLNIKAVQEEYHNLNQEDFQFIANSTAYDTTDPVAYNNAIKTLENKYGFESEIQRSKYASLNGNNYRIIKNNQKINQFYYVEGSMAVNQNEIVIDVDTAEEMKLSIGDTFEFLDNKYMVKGIASFSGLVNPNMSATNFQIYRSESSNLVSVNDKVYDSLNLEEKVYTSGLWLNGSQQISSDDASYVQESSHNPETKTLDLRIQMFQTIVGVSVSVMSSIVAIMLALILIRMIQENLKVFGILKAIGYRNVELVLSFIPLVLLLVIPVVIGLLIAELLQPFLFRFMNTESMIPFLNVNMDWSSISVVLAIYFLIVMTFSFSVIYLYLGKQPIRLIWNSHVDKNGLLKRILLKITTRKNFLGSLSYKIMFRNLFVLCLIIFSGFALAVQLFISFAMANFPNQIVNAVEEQYHYKYNTVFKNSLSFSKIDFTDMDAQGYVKRNMKMDSTDGSEDVSLIALETNGTSQYINFYDYDTHKDITGQLENGIIVSKWFANKYSLRVGDTVSVMDQDHTILLQIAGTHLELQGSELYTSLAYYGESFTEPTEAYHGLYSNQLLNIDSNDIRNTLLQSDIIEAMRMSVENYKGISGGMLVLGILLGGVLLSISISIAIKTGEKNILLFKSFGYTNREINRVCIIGNIYPLMIGIIVSIPYYIVLSGLLFGELSKSTRVFLPMQLTLTSVLIVIGGTILFFAIIASIYMMKLNKIKSFPKLLVE</sequence>
<evidence type="ECO:0000256" key="4">
    <source>
        <dbReference type="ARBA" id="ARBA00022989"/>
    </source>
</evidence>
<protein>
    <recommendedName>
        <fullName evidence="8">ABC3 transporter permease C-terminal domain-containing protein</fullName>
    </recommendedName>
</protein>
<evidence type="ECO:0000313" key="10">
    <source>
        <dbReference type="Proteomes" id="UP000077134"/>
    </source>
</evidence>
<dbReference type="InterPro" id="IPR050250">
    <property type="entry name" value="Macrolide_Exporter_MacB"/>
</dbReference>
<evidence type="ECO:0000256" key="7">
    <source>
        <dbReference type="SAM" id="Phobius"/>
    </source>
</evidence>
<evidence type="ECO:0000256" key="1">
    <source>
        <dbReference type="ARBA" id="ARBA00004651"/>
    </source>
</evidence>
<dbReference type="Proteomes" id="UP000077134">
    <property type="component" value="Unassembled WGS sequence"/>
</dbReference>
<dbReference type="InterPro" id="IPR003838">
    <property type="entry name" value="ABC3_permease_C"/>
</dbReference>